<gene>
    <name evidence="8" type="ORF">C361_03703</name>
</gene>
<dbReference type="InterPro" id="IPR013088">
    <property type="entry name" value="Znf_NHR/GATA"/>
</dbReference>
<dbReference type="SMART" id="SM00401">
    <property type="entry name" value="ZnF_GATA"/>
    <property type="match status" value="1"/>
</dbReference>
<accession>A0A854Q9T3</accession>
<keyword evidence="2 4" id="KW-0863">Zinc-finger</keyword>
<feature type="region of interest" description="Disordered" evidence="5">
    <location>
        <begin position="292"/>
        <end position="357"/>
    </location>
</feature>
<dbReference type="PANTHER" id="PTHR45658">
    <property type="entry name" value="GATA TRANSCRIPTION FACTOR"/>
    <property type="match status" value="1"/>
</dbReference>
<dbReference type="GO" id="GO:0008270">
    <property type="term" value="F:zinc ion binding"/>
    <property type="evidence" value="ECO:0007669"/>
    <property type="project" value="UniProtKB-KW"/>
</dbReference>
<dbReference type="PROSITE" id="PS50114">
    <property type="entry name" value="GATA_ZN_FINGER_2"/>
    <property type="match status" value="1"/>
</dbReference>
<dbReference type="SUPFAM" id="SSF57716">
    <property type="entry name" value="Glucocorticoid receptor-like (DNA-binding domain)"/>
    <property type="match status" value="1"/>
</dbReference>
<dbReference type="CDD" id="cd00130">
    <property type="entry name" value="PAS"/>
    <property type="match status" value="1"/>
</dbReference>
<dbReference type="GO" id="GO:0006355">
    <property type="term" value="P:regulation of DNA-templated transcription"/>
    <property type="evidence" value="ECO:0007669"/>
    <property type="project" value="InterPro"/>
</dbReference>
<evidence type="ECO:0000313" key="9">
    <source>
        <dbReference type="Proteomes" id="UP000199727"/>
    </source>
</evidence>
<protein>
    <submittedName>
        <fullName evidence="8">White collar 2 protein</fullName>
    </submittedName>
</protein>
<name>A0A854Q9T3_CRYNE</name>
<comment type="caution">
    <text evidence="8">The sequence shown here is derived from an EMBL/GenBank/DDBJ whole genome shotgun (WGS) entry which is preliminary data.</text>
</comment>
<dbReference type="AlphaFoldDB" id="A0A854Q9T3"/>
<reference evidence="8 9" key="1">
    <citation type="submission" date="2017-06" db="EMBL/GenBank/DDBJ databases">
        <title>Global population genomics of the pathogenic fungus Cryptococcus neoformans var. grubii.</title>
        <authorList>
            <person name="Cuomo C."/>
            <person name="Litvintseva A."/>
            <person name="Chen Y."/>
            <person name="Young S."/>
            <person name="Zeng Q."/>
            <person name="Chapman S."/>
            <person name="Gujja S."/>
            <person name="Saif S."/>
            <person name="Birren B."/>
        </authorList>
    </citation>
    <scope>NUCLEOTIDE SEQUENCE [LARGE SCALE GENOMIC DNA]</scope>
    <source>
        <strain evidence="8 9">Tu259-1</strain>
    </source>
</reference>
<dbReference type="CDD" id="cd00202">
    <property type="entry name" value="ZnF_GATA"/>
    <property type="match status" value="1"/>
</dbReference>
<dbReference type="Pfam" id="PF00320">
    <property type="entry name" value="GATA"/>
    <property type="match status" value="1"/>
</dbReference>
<evidence type="ECO:0000259" key="7">
    <source>
        <dbReference type="PROSITE" id="PS50114"/>
    </source>
</evidence>
<evidence type="ECO:0000256" key="1">
    <source>
        <dbReference type="ARBA" id="ARBA00022723"/>
    </source>
</evidence>
<dbReference type="PROSITE" id="PS00344">
    <property type="entry name" value="GATA_ZN_FINGER_1"/>
    <property type="match status" value="1"/>
</dbReference>
<feature type="compositionally biased region" description="Low complexity" evidence="5">
    <location>
        <begin position="164"/>
        <end position="189"/>
    </location>
</feature>
<evidence type="ECO:0000259" key="6">
    <source>
        <dbReference type="PROSITE" id="PS50112"/>
    </source>
</evidence>
<evidence type="ECO:0000256" key="3">
    <source>
        <dbReference type="ARBA" id="ARBA00022833"/>
    </source>
</evidence>
<dbReference type="Proteomes" id="UP000199727">
    <property type="component" value="Unassembled WGS sequence"/>
</dbReference>
<organism evidence="8 9">
    <name type="scientific">Cryptococcus neoformans Tu259-1</name>
    <dbReference type="NCBI Taxonomy" id="1230072"/>
    <lineage>
        <taxon>Eukaryota</taxon>
        <taxon>Fungi</taxon>
        <taxon>Dikarya</taxon>
        <taxon>Basidiomycota</taxon>
        <taxon>Agaricomycotina</taxon>
        <taxon>Tremellomycetes</taxon>
        <taxon>Tremellales</taxon>
        <taxon>Cryptococcaceae</taxon>
        <taxon>Cryptococcus</taxon>
        <taxon>Cryptococcus neoformans species complex</taxon>
    </lineage>
</organism>
<dbReference type="InterPro" id="IPR035965">
    <property type="entry name" value="PAS-like_dom_sf"/>
</dbReference>
<dbReference type="InterPro" id="IPR051140">
    <property type="entry name" value="GATA_TF"/>
</dbReference>
<evidence type="ECO:0000256" key="2">
    <source>
        <dbReference type="ARBA" id="ARBA00022771"/>
    </source>
</evidence>
<dbReference type="InterPro" id="IPR000679">
    <property type="entry name" value="Znf_GATA"/>
</dbReference>
<feature type="domain" description="PAS" evidence="6">
    <location>
        <begin position="86"/>
        <end position="135"/>
    </location>
</feature>
<sequence>MTDQQPSPPRPDARPMSLLAESLAGAKYMVATNDDRESSTNGAAEFLRRKRWPEILLKELVGSAVFCLKPTLILGRGQYQNGEAWGWKIIYSSPSVYEMLGRRPADLEGRDFFDLVLVDDHPQLQSFFNSLLAPPFLNVEPTLLSAEGPDTLGGSQTAFIRMHSAAPGPSRSDSGSRSSSGQRSLPQSSYDTPVGRLLGPVVWEIRAHATGIGEDLGEAGGNAEILRMAADGTVVSGIGEGDGKHKAIWLMARQVGEGMNEDQKSLEAFLDVKLENERLLAELQELEEELGMTVEDSTNNNQSASTPSSRSSTDTPPGGDKNKNKAGRPAKTNTKPSASGHKRQKSGTGGSAGGGEGETMHVCVTCGRTDSPEWRKGPLGPKTLCNACGLRWAKRNSTQIPKKDKQPS</sequence>
<keyword evidence="1" id="KW-0479">Metal-binding</keyword>
<feature type="domain" description="GATA-type" evidence="7">
    <location>
        <begin position="363"/>
        <end position="390"/>
    </location>
</feature>
<dbReference type="PANTHER" id="PTHR45658:SF18">
    <property type="entry name" value="PROTEIN GAT2"/>
    <property type="match status" value="1"/>
</dbReference>
<feature type="region of interest" description="Disordered" evidence="5">
    <location>
        <begin position="164"/>
        <end position="192"/>
    </location>
</feature>
<feature type="compositionally biased region" description="Gly residues" evidence="5">
    <location>
        <begin position="347"/>
        <end position="357"/>
    </location>
</feature>
<dbReference type="GO" id="GO:0043565">
    <property type="term" value="F:sequence-specific DNA binding"/>
    <property type="evidence" value="ECO:0007669"/>
    <property type="project" value="InterPro"/>
</dbReference>
<keyword evidence="3" id="KW-0862">Zinc</keyword>
<proteinExistence type="predicted"/>
<feature type="compositionally biased region" description="Low complexity" evidence="5">
    <location>
        <begin position="303"/>
        <end position="317"/>
    </location>
</feature>
<dbReference type="SUPFAM" id="SSF55785">
    <property type="entry name" value="PYP-like sensor domain (PAS domain)"/>
    <property type="match status" value="1"/>
</dbReference>
<dbReference type="Gene3D" id="3.30.50.10">
    <property type="entry name" value="Erythroid Transcription Factor GATA-1, subunit A"/>
    <property type="match status" value="1"/>
</dbReference>
<evidence type="ECO:0000313" key="8">
    <source>
        <dbReference type="EMBL" id="OXG20727.1"/>
    </source>
</evidence>
<evidence type="ECO:0000256" key="4">
    <source>
        <dbReference type="PROSITE-ProRule" id="PRU00094"/>
    </source>
</evidence>
<dbReference type="PROSITE" id="PS50112">
    <property type="entry name" value="PAS"/>
    <property type="match status" value="1"/>
</dbReference>
<evidence type="ECO:0000256" key="5">
    <source>
        <dbReference type="SAM" id="MobiDB-lite"/>
    </source>
</evidence>
<dbReference type="OrthoDB" id="2162994at2759"/>
<dbReference type="InterPro" id="IPR000014">
    <property type="entry name" value="PAS"/>
</dbReference>
<dbReference type="EMBL" id="AMKT01000044">
    <property type="protein sequence ID" value="OXG20727.1"/>
    <property type="molecule type" value="Genomic_DNA"/>
</dbReference>
<dbReference type="Gene3D" id="3.30.450.20">
    <property type="entry name" value="PAS domain"/>
    <property type="match status" value="1"/>
</dbReference>